<dbReference type="InterPro" id="IPR006829">
    <property type="entry name" value="LXG_dom"/>
</dbReference>
<evidence type="ECO:0000259" key="2">
    <source>
        <dbReference type="PROSITE" id="PS51756"/>
    </source>
</evidence>
<evidence type="ECO:0000313" key="3">
    <source>
        <dbReference type="EMBL" id="GBG94788.1"/>
    </source>
</evidence>
<protein>
    <recommendedName>
        <fullName evidence="2">LXG domain-containing protein</fullName>
    </recommendedName>
</protein>
<proteinExistence type="inferred from homology"/>
<accession>A0A401ITE2</accession>
<organism evidence="3 4">
    <name type="scientific">Ligilactobacillus salitolerans</name>
    <dbReference type="NCBI Taxonomy" id="1808352"/>
    <lineage>
        <taxon>Bacteria</taxon>
        <taxon>Bacillati</taxon>
        <taxon>Bacillota</taxon>
        <taxon>Bacilli</taxon>
        <taxon>Lactobacillales</taxon>
        <taxon>Lactobacillaceae</taxon>
        <taxon>Ligilactobacillus</taxon>
    </lineage>
</organism>
<dbReference type="Proteomes" id="UP000286848">
    <property type="component" value="Unassembled WGS sequence"/>
</dbReference>
<keyword evidence="4" id="KW-1185">Reference proteome</keyword>
<feature type="domain" description="LXG" evidence="2">
    <location>
        <begin position="1"/>
        <end position="236"/>
    </location>
</feature>
<reference evidence="3 4" key="1">
    <citation type="journal article" date="2019" name="Int. J. Syst. Evol. Microbiol.">
        <title>Lactobacillus salitolerans sp. nov., a novel lactic acid bacterium isolated from spent mushroom substrates.</title>
        <authorList>
            <person name="Tohno M."/>
            <person name="Tanizawa Y."/>
            <person name="Kojima Y."/>
            <person name="Sakamoto M."/>
            <person name="Nakamura Y."/>
            <person name="Ohkuma M."/>
            <person name="Kobayashi H."/>
        </authorList>
    </citation>
    <scope>NUCLEOTIDE SEQUENCE [LARGE SCALE GENOMIC DNA]</scope>
    <source>
        <strain evidence="3 4">YK43</strain>
    </source>
</reference>
<dbReference type="Pfam" id="PF04740">
    <property type="entry name" value="LXG"/>
    <property type="match status" value="1"/>
</dbReference>
<dbReference type="AlphaFoldDB" id="A0A401ITE2"/>
<sequence>MKVDMTEVNNKLKKLESERKKADEGIDNIKHFLDMLVDSDKLSGQVKTAIDNKINNHQLELLTLYKDTTMYLSKEYQDTIQKFQATVHENNHTAIIDTDYLTQLEGKFSGILTSYAEIDSATQKAYSSINDLVAVKKVDSSGFEEQMDKTKKVLTNTKNWMDTFNSASQKNSAVTDNLTKIKAELTSLEGVGSLSYTAADASSLYAMKDFKKQVKAEHEQASAALKEFENEYDPANYTWDHWSNSTVGKEVSKFINAKNDGFTVFLAKYHLDGVALRGKNAKNLLKDLREFYDNAGGKVGKKGKYGKAGYRAGVYMSKNFADLLKRDDKLGALARESQQIGKGAIRSWQVGKYKTSSRVFGYIGKHEKLAKTIQWSKKVAAKIKFLDHPIKGTEKLLLGDAKNSSKLAKIAKSAKFAKFGNVATKAGWAGMAVDMGFSARDAYKDRDGLAYKSKGKSVIHAGVDQAKQIGPLQGAMIGAKLGPVGAAAGFTWGVANSAVGIFAPKFKDKIYTSAEKGLDKGYDNVVKKVKSAGKSIAKGFGGFKKQLSFGG</sequence>
<dbReference type="PROSITE" id="PS51756">
    <property type="entry name" value="LXG"/>
    <property type="match status" value="1"/>
</dbReference>
<gene>
    <name evidence="3" type="ORF">LFYK43_12470</name>
</gene>
<comment type="similarity">
    <text evidence="1">In the N-terminal section; belongs to the LXG family.</text>
</comment>
<comment type="caution">
    <text evidence="3">The sequence shown here is derived from an EMBL/GenBank/DDBJ whole genome shotgun (WGS) entry which is preliminary data.</text>
</comment>
<evidence type="ECO:0000313" key="4">
    <source>
        <dbReference type="Proteomes" id="UP000286848"/>
    </source>
</evidence>
<evidence type="ECO:0000256" key="1">
    <source>
        <dbReference type="ARBA" id="ARBA00034117"/>
    </source>
</evidence>
<dbReference type="EMBL" id="BFFP01000018">
    <property type="protein sequence ID" value="GBG94788.1"/>
    <property type="molecule type" value="Genomic_DNA"/>
</dbReference>
<name>A0A401ITE2_9LACO</name>